<dbReference type="OrthoDB" id="6401033at2"/>
<feature type="transmembrane region" description="Helical" evidence="1">
    <location>
        <begin position="6"/>
        <end position="28"/>
    </location>
</feature>
<sequence length="237" mass="27130">MEQTEVLALWGAVTGTIGTFAGLLGLWLRFRQHGLDKSKLKCESSFGFDSPNSSKHQVTVRSVGRRPVSIDGIQYCIEPKNWKQKLFKQWHYRNGRWVCFQKVDNIKLAEGEKGEIKISLPQGISIPDVLKAYVVDQTGKYWAIQWPSTRNLEQIATTEVVKELTDETNSRILKVTGYRLGERYYLETSFNTKPSRSGLPCGRSFWFLDIQKFQDKLDDIVNNQSGDFLSGKIEEIT</sequence>
<evidence type="ECO:0000313" key="2">
    <source>
        <dbReference type="EMBL" id="KII80531.1"/>
    </source>
</evidence>
<dbReference type="EMBL" id="JTKH01000006">
    <property type="protein sequence ID" value="KII80531.1"/>
    <property type="molecule type" value="Genomic_DNA"/>
</dbReference>
<accession>A0A0C2NMI2</accession>
<reference evidence="2 3" key="1">
    <citation type="submission" date="2014-11" db="EMBL/GenBank/DDBJ databases">
        <title>Draft Genome Sequence of Vibrio piscirenalis strains CECT 8603T and CECT 8604, two marine Gammaproteobacterium isolated from cultured gilthead sea bream (Sparus aurata).</title>
        <authorList>
            <person name="Arahal D.R."/>
            <person name="Rodrigo-Torres L."/>
            <person name="Lucena T."/>
            <person name="Pujalte M.J."/>
        </authorList>
    </citation>
    <scope>NUCLEOTIDE SEQUENCE [LARGE SCALE GENOMIC DNA]</scope>
    <source>
        <strain evidence="2 3">DCR 1-4-2</strain>
    </source>
</reference>
<keyword evidence="1" id="KW-0812">Transmembrane</keyword>
<keyword evidence="1" id="KW-0472">Membrane</keyword>
<name>A0A0C2NMI2_9VIBR</name>
<keyword evidence="3" id="KW-1185">Reference proteome</keyword>
<organism evidence="2 3">
    <name type="scientific">Vibrio renipiscarius</name>
    <dbReference type="NCBI Taxonomy" id="1461322"/>
    <lineage>
        <taxon>Bacteria</taxon>
        <taxon>Pseudomonadati</taxon>
        <taxon>Pseudomonadota</taxon>
        <taxon>Gammaproteobacteria</taxon>
        <taxon>Vibrionales</taxon>
        <taxon>Vibrionaceae</taxon>
        <taxon>Vibrio</taxon>
    </lineage>
</organism>
<dbReference type="Proteomes" id="UP000031672">
    <property type="component" value="Unassembled WGS sequence"/>
</dbReference>
<accession>A0A0C2NM27</accession>
<gene>
    <name evidence="2" type="ORF">OJ16_04245</name>
</gene>
<comment type="caution">
    <text evidence="2">The sequence shown here is derived from an EMBL/GenBank/DDBJ whole genome shotgun (WGS) entry which is preliminary data.</text>
</comment>
<evidence type="ECO:0000256" key="1">
    <source>
        <dbReference type="SAM" id="Phobius"/>
    </source>
</evidence>
<protein>
    <submittedName>
        <fullName evidence="2">Uncharacterized protein</fullName>
    </submittedName>
</protein>
<evidence type="ECO:0000313" key="3">
    <source>
        <dbReference type="Proteomes" id="UP000031672"/>
    </source>
</evidence>
<dbReference type="RefSeq" id="WP_040987765.1">
    <property type="nucleotide sequence ID" value="NZ_JTKH01000006.1"/>
</dbReference>
<keyword evidence="1" id="KW-1133">Transmembrane helix</keyword>
<proteinExistence type="predicted"/>
<dbReference type="AlphaFoldDB" id="A0A0C2NMI2"/>